<evidence type="ECO:0000256" key="1">
    <source>
        <dbReference type="SAM" id="MobiDB-lite"/>
    </source>
</evidence>
<protein>
    <submittedName>
        <fullName evidence="2">Uncharacterized protein</fullName>
    </submittedName>
</protein>
<evidence type="ECO:0000313" key="3">
    <source>
        <dbReference type="Proteomes" id="UP000194236"/>
    </source>
</evidence>
<feature type="region of interest" description="Disordered" evidence="1">
    <location>
        <begin position="132"/>
        <end position="168"/>
    </location>
</feature>
<accession>A0A1Y3ARL2</accession>
<comment type="caution">
    <text evidence="2">The sequence shown here is derived from an EMBL/GenBank/DDBJ whole genome shotgun (WGS) entry which is preliminary data.</text>
</comment>
<gene>
    <name evidence="2" type="ORF">BLA29_008181</name>
</gene>
<sequence length="250" mass="28181">MLSIDGRMDSLELLDLITAPGGCNRHRRVLSIGKTIDDDRMDEQSTTNETESSSIPMEKALIFSLSRQMNVNILRLNIEMASFCYVHSSILVYELSLCRKCFIDVLEAYFSRSFKERVRAATTEVLRGIVPDANSDTTPIAEQQSTNDLPSTTTPPPMRPTSSSSKLSLFNNKKSTMNQPRKTKFKTKTQQRQSMVNPFVDNFKLNIFIRSPVIICPISPSSHEVVVFHLGHMLLNNHNHSTDIIRTTSG</sequence>
<evidence type="ECO:0000313" key="2">
    <source>
        <dbReference type="EMBL" id="OTF70116.1"/>
    </source>
</evidence>
<proteinExistence type="predicted"/>
<dbReference type="Proteomes" id="UP000194236">
    <property type="component" value="Unassembled WGS sequence"/>
</dbReference>
<feature type="non-terminal residue" evidence="2">
    <location>
        <position position="250"/>
    </location>
</feature>
<organism evidence="2 3">
    <name type="scientific">Euroglyphus maynei</name>
    <name type="common">Mayne's house dust mite</name>
    <dbReference type="NCBI Taxonomy" id="6958"/>
    <lineage>
        <taxon>Eukaryota</taxon>
        <taxon>Metazoa</taxon>
        <taxon>Ecdysozoa</taxon>
        <taxon>Arthropoda</taxon>
        <taxon>Chelicerata</taxon>
        <taxon>Arachnida</taxon>
        <taxon>Acari</taxon>
        <taxon>Acariformes</taxon>
        <taxon>Sarcoptiformes</taxon>
        <taxon>Astigmata</taxon>
        <taxon>Psoroptidia</taxon>
        <taxon>Analgoidea</taxon>
        <taxon>Pyroglyphidae</taxon>
        <taxon>Pyroglyphinae</taxon>
        <taxon>Euroglyphus</taxon>
    </lineage>
</organism>
<keyword evidence="3" id="KW-1185">Reference proteome</keyword>
<dbReference type="EMBL" id="MUJZ01067233">
    <property type="protein sequence ID" value="OTF70116.1"/>
    <property type="molecule type" value="Genomic_DNA"/>
</dbReference>
<dbReference type="AlphaFoldDB" id="A0A1Y3ARL2"/>
<feature type="compositionally biased region" description="Polar residues" evidence="1">
    <location>
        <begin position="134"/>
        <end position="149"/>
    </location>
</feature>
<name>A0A1Y3ARL2_EURMA</name>
<reference evidence="2 3" key="1">
    <citation type="submission" date="2017-03" db="EMBL/GenBank/DDBJ databases">
        <title>Genome Survey of Euroglyphus maynei.</title>
        <authorList>
            <person name="Arlian L.G."/>
            <person name="Morgan M.S."/>
            <person name="Rider S.D."/>
        </authorList>
    </citation>
    <scope>NUCLEOTIDE SEQUENCE [LARGE SCALE GENOMIC DNA]</scope>
    <source>
        <strain evidence="2">Arlian Lab</strain>
        <tissue evidence="2">Whole body</tissue>
    </source>
</reference>